<dbReference type="STRING" id="1754192.A0A1Y1XJA7"/>
<feature type="domain" description="Chitin-binding type-1" evidence="9">
    <location>
        <begin position="699"/>
        <end position="741"/>
    </location>
</feature>
<dbReference type="SUPFAM" id="SSF57016">
    <property type="entry name" value="Plant lectins/antimicrobial peptides"/>
    <property type="match status" value="4"/>
</dbReference>
<organism evidence="10 11">
    <name type="scientific">Anaeromyces robustus</name>
    <dbReference type="NCBI Taxonomy" id="1754192"/>
    <lineage>
        <taxon>Eukaryota</taxon>
        <taxon>Fungi</taxon>
        <taxon>Fungi incertae sedis</taxon>
        <taxon>Chytridiomycota</taxon>
        <taxon>Chytridiomycota incertae sedis</taxon>
        <taxon>Neocallimastigomycetes</taxon>
        <taxon>Neocallimastigales</taxon>
        <taxon>Neocallimastigaceae</taxon>
        <taxon>Anaeromyces</taxon>
    </lineage>
</organism>
<dbReference type="CDD" id="cd06921">
    <property type="entry name" value="ChtBD1_GH19_hevein"/>
    <property type="match status" value="1"/>
</dbReference>
<proteinExistence type="predicted"/>
<evidence type="ECO:0000313" key="10">
    <source>
        <dbReference type="EMBL" id="ORX85850.1"/>
    </source>
</evidence>
<evidence type="ECO:0000256" key="4">
    <source>
        <dbReference type="ARBA" id="ARBA00022729"/>
    </source>
</evidence>
<accession>A0A1Y1XJA7</accession>
<evidence type="ECO:0000256" key="5">
    <source>
        <dbReference type="ARBA" id="ARBA00022801"/>
    </source>
</evidence>
<feature type="chain" id="PRO_5012463311" evidence="8">
    <location>
        <begin position="22"/>
        <end position="823"/>
    </location>
</feature>
<evidence type="ECO:0000256" key="2">
    <source>
        <dbReference type="ARBA" id="ARBA00022669"/>
    </source>
</evidence>
<dbReference type="AlphaFoldDB" id="A0A1Y1XJA7"/>
<keyword evidence="7" id="KW-1015">Disulfide bond</keyword>
<dbReference type="PROSITE" id="PS00026">
    <property type="entry name" value="CHIT_BIND_I_1"/>
    <property type="match status" value="3"/>
</dbReference>
<dbReference type="GO" id="GO:0008061">
    <property type="term" value="F:chitin binding"/>
    <property type="evidence" value="ECO:0007669"/>
    <property type="project" value="UniProtKB-UniRule"/>
</dbReference>
<dbReference type="PANTHER" id="PTHR46471:SF2">
    <property type="entry name" value="CHITIN DEACETYLASE-RELATED"/>
    <property type="match status" value="1"/>
</dbReference>
<feature type="disulfide bond" evidence="7">
    <location>
        <begin position="709"/>
        <end position="721"/>
    </location>
</feature>
<comment type="cofactor">
    <cofactor evidence="1">
        <name>Co(2+)</name>
        <dbReference type="ChEBI" id="CHEBI:48828"/>
    </cofactor>
</comment>
<keyword evidence="11" id="KW-1185">Reference proteome</keyword>
<feature type="disulfide bond" evidence="7">
    <location>
        <begin position="644"/>
        <end position="658"/>
    </location>
</feature>
<dbReference type="InterPro" id="IPR014867">
    <property type="entry name" value="Spore_coat_CotH_CotH2/3/7"/>
</dbReference>
<evidence type="ECO:0000313" key="11">
    <source>
        <dbReference type="Proteomes" id="UP000193944"/>
    </source>
</evidence>
<reference evidence="10 11" key="2">
    <citation type="submission" date="2016-08" db="EMBL/GenBank/DDBJ databases">
        <title>Pervasive Adenine N6-methylation of Active Genes in Fungi.</title>
        <authorList>
            <consortium name="DOE Joint Genome Institute"/>
            <person name="Mondo S.J."/>
            <person name="Dannebaum R.O."/>
            <person name="Kuo R.C."/>
            <person name="Labutti K."/>
            <person name="Haridas S."/>
            <person name="Kuo A."/>
            <person name="Salamov A."/>
            <person name="Ahrendt S.R."/>
            <person name="Lipzen A."/>
            <person name="Sullivan W."/>
            <person name="Andreopoulos W.B."/>
            <person name="Clum A."/>
            <person name="Lindquist E."/>
            <person name="Daum C."/>
            <person name="Ramamoorthy G.K."/>
            <person name="Gryganskyi A."/>
            <person name="Culley D."/>
            <person name="Magnuson J.K."/>
            <person name="James T.Y."/>
            <person name="O'Malley M.A."/>
            <person name="Stajich J.E."/>
            <person name="Spatafora J.W."/>
            <person name="Visel A."/>
            <person name="Grigoriev I.V."/>
        </authorList>
    </citation>
    <scope>NUCLEOTIDE SEQUENCE [LARGE SCALE GENOMIC DNA]</scope>
    <source>
        <strain evidence="10 11">S4</strain>
    </source>
</reference>
<name>A0A1Y1XJA7_9FUNG</name>
<feature type="disulfide bond" evidence="7">
    <location>
        <begin position="792"/>
        <end position="804"/>
    </location>
</feature>
<evidence type="ECO:0000256" key="1">
    <source>
        <dbReference type="ARBA" id="ARBA00001941"/>
    </source>
</evidence>
<comment type="caution">
    <text evidence="7">Lacks conserved residue(s) required for the propagation of feature annotation.</text>
</comment>
<evidence type="ECO:0000259" key="9">
    <source>
        <dbReference type="PROSITE" id="PS50941"/>
    </source>
</evidence>
<dbReference type="InterPro" id="IPR036861">
    <property type="entry name" value="Endochitinase-like_sf"/>
</dbReference>
<keyword evidence="2 7" id="KW-0147">Chitin-binding</keyword>
<dbReference type="GO" id="GO:0016787">
    <property type="term" value="F:hydrolase activity"/>
    <property type="evidence" value="ECO:0007669"/>
    <property type="project" value="UniProtKB-KW"/>
</dbReference>
<dbReference type="GO" id="GO:0046872">
    <property type="term" value="F:metal ion binding"/>
    <property type="evidence" value="ECO:0007669"/>
    <property type="project" value="UniProtKB-KW"/>
</dbReference>
<dbReference type="CDD" id="cd00035">
    <property type="entry name" value="ChtBD1"/>
    <property type="match status" value="3"/>
</dbReference>
<dbReference type="EMBL" id="MCFG01000029">
    <property type="protein sequence ID" value="ORX85850.1"/>
    <property type="molecule type" value="Genomic_DNA"/>
</dbReference>
<evidence type="ECO:0000256" key="7">
    <source>
        <dbReference type="PROSITE-ProRule" id="PRU00261"/>
    </source>
</evidence>
<feature type="disulfide bond" evidence="7">
    <location>
        <begin position="639"/>
        <end position="651"/>
    </location>
</feature>
<dbReference type="InterPro" id="IPR018371">
    <property type="entry name" value="Chitin-binding_1_CS"/>
</dbReference>
<dbReference type="Pfam" id="PF08757">
    <property type="entry name" value="CotH"/>
    <property type="match status" value="1"/>
</dbReference>
<keyword evidence="4 8" id="KW-0732">Signal</keyword>
<sequence length="823" mass="91462">MRYFKLVTAFLLAVNTLLVSSKVTFKVIAVSGTPYVVVNKKKYSMKVEEYPIYSVTVDNVNAPVEYHYILGSEEEKFTRTADSDTTLNDFFNRSVTVKKHPLLPMAYDTLSTLKKSKLYDDTFVATFLIEGKKSEIDYLHAHPNEDKKFNCTITYVSPYGIKVFQNGGIKISGQSTKYNKKLSYKISGLKLDNDKELYSRTGLKLRGEYGDPSFLREKTYFDMLNSLGVPTSQSKFARLYINKTPVGLFLVTDDFSNKHFLKSVFNKGKKFEVENAIIKVHSGGDFSYKGDDKASLEKYEYKGDNEEAKESSSKGLKKVRELVVPLMKEIASYPETKKINLDVKSFLRAMALEYLAYGTDNYWMVQGNYFMFRNNATEQWHFIDSDFDMTFGHGSPSKCVSTTLDNYVLVKNKGDSRPFIDSIRKVKENNEYLKSAVKRLIQTAFNINAAGPRIESFAELLKEDAKWDFSLKRMSTYSGDHEVNDKPYTISDFERETGKTSTSYPWAIQKWILDRSKKVASIYKFDIPSMPLSDLGYFEPEYENKKDKDKDKDNDKTTTVAATTTTTTTTTTVNTLPTANAGAKCGKNIAICKEGLCCSKNGVCGSTTAYCGLGCQSEYGKCLPIAGSREKCGANVAVCQEGLCCSQYNSCGSTSNYCGVGCQSEFGKCNPVTTTTTKKINITTTTTKTTIVTNLPTSNGKCGPGIAVCVEGYCCSKYGYCGKTPDYCGNGCQSGYGKCDPTLITTTTTTTKKTTRTTKITRKTTKTTKKVTTTKKSSSSNSGKCGSVYGSCPSGYCCSKYGYCGKSDMYCSTGCNKSYGTCW</sequence>
<keyword evidence="3" id="KW-0479">Metal-binding</keyword>
<evidence type="ECO:0000256" key="3">
    <source>
        <dbReference type="ARBA" id="ARBA00022723"/>
    </source>
</evidence>
<protein>
    <submittedName>
        <fullName evidence="10">Coth-domain-containing protein</fullName>
    </submittedName>
</protein>
<dbReference type="PROSITE" id="PS50941">
    <property type="entry name" value="CHIT_BIND_I_2"/>
    <property type="match status" value="4"/>
</dbReference>
<dbReference type="Pfam" id="PF00187">
    <property type="entry name" value="Chitin_bind_1"/>
    <property type="match status" value="3"/>
</dbReference>
<reference evidence="10 11" key="1">
    <citation type="submission" date="2016-08" db="EMBL/GenBank/DDBJ databases">
        <title>A Parts List for Fungal Cellulosomes Revealed by Comparative Genomics.</title>
        <authorList>
            <consortium name="DOE Joint Genome Institute"/>
            <person name="Haitjema C.H."/>
            <person name="Gilmore S.P."/>
            <person name="Henske J.K."/>
            <person name="Solomon K.V."/>
            <person name="De Groot R."/>
            <person name="Kuo A."/>
            <person name="Mondo S.J."/>
            <person name="Salamov A.A."/>
            <person name="Labutti K."/>
            <person name="Zhao Z."/>
            <person name="Chiniquy J."/>
            <person name="Barry K."/>
            <person name="Brewer H.M."/>
            <person name="Purvine S.O."/>
            <person name="Wright A.T."/>
            <person name="Boxma B."/>
            <person name="Van Alen T."/>
            <person name="Hackstein J.H."/>
            <person name="Baker S.E."/>
            <person name="Grigoriev I.V."/>
            <person name="O'Malley M.A."/>
        </authorList>
    </citation>
    <scope>NUCLEOTIDE SEQUENCE [LARGE SCALE GENOMIC DNA]</scope>
    <source>
        <strain evidence="10 11">S4</strain>
    </source>
</reference>
<feature type="disulfide bond" evidence="7">
    <location>
        <begin position="797"/>
        <end position="811"/>
    </location>
</feature>
<keyword evidence="5" id="KW-0378">Hydrolase</keyword>
<dbReference type="Gene3D" id="3.30.60.10">
    <property type="entry name" value="Endochitinase-like"/>
    <property type="match status" value="4"/>
</dbReference>
<comment type="caution">
    <text evidence="10">The sequence shown here is derived from an EMBL/GenBank/DDBJ whole genome shotgun (WGS) entry which is preliminary data.</text>
</comment>
<dbReference type="OrthoDB" id="10267127at2759"/>
<feature type="disulfide bond" evidence="7">
    <location>
        <begin position="597"/>
        <end position="611"/>
    </location>
</feature>
<dbReference type="PANTHER" id="PTHR46471">
    <property type="entry name" value="CHITIN DEACETYLASE"/>
    <property type="match status" value="1"/>
</dbReference>
<feature type="disulfide bond" evidence="7">
    <location>
        <begin position="592"/>
        <end position="604"/>
    </location>
</feature>
<feature type="disulfide bond" evidence="7">
    <location>
        <begin position="714"/>
        <end position="728"/>
    </location>
</feature>
<dbReference type="InterPro" id="IPR001002">
    <property type="entry name" value="Chitin-bd_1"/>
</dbReference>
<gene>
    <name evidence="10" type="ORF">BCR32DRAFT_290423</name>
</gene>
<feature type="domain" description="Chitin-binding type-1" evidence="9">
    <location>
        <begin position="782"/>
        <end position="823"/>
    </location>
</feature>
<dbReference type="SMART" id="SM00270">
    <property type="entry name" value="ChtBD1"/>
    <property type="match status" value="4"/>
</dbReference>
<keyword evidence="6" id="KW-0119">Carbohydrate metabolism</keyword>
<evidence type="ECO:0000256" key="6">
    <source>
        <dbReference type="ARBA" id="ARBA00023277"/>
    </source>
</evidence>
<feature type="signal peptide" evidence="8">
    <location>
        <begin position="1"/>
        <end position="21"/>
    </location>
</feature>
<feature type="domain" description="Chitin-binding type-1" evidence="9">
    <location>
        <begin position="582"/>
        <end position="624"/>
    </location>
</feature>
<evidence type="ECO:0000256" key="8">
    <source>
        <dbReference type="SAM" id="SignalP"/>
    </source>
</evidence>
<feature type="domain" description="Chitin-binding type-1" evidence="9">
    <location>
        <begin position="629"/>
        <end position="671"/>
    </location>
</feature>
<dbReference type="Proteomes" id="UP000193944">
    <property type="component" value="Unassembled WGS sequence"/>
</dbReference>